<dbReference type="Gene3D" id="1.10.3660.10">
    <property type="entry name" value="6-phosphogluconate dehydrogenase C-terminal like domain"/>
    <property type="match status" value="2"/>
</dbReference>
<comment type="catalytic activity">
    <reaction evidence="2">
        <text>prephenate + NADP(+) = 3-(4-hydroxyphenyl)pyruvate + CO2 + NADPH</text>
        <dbReference type="Rhea" id="RHEA:21640"/>
        <dbReference type="ChEBI" id="CHEBI:16526"/>
        <dbReference type="ChEBI" id="CHEBI:29934"/>
        <dbReference type="ChEBI" id="CHEBI:36242"/>
        <dbReference type="ChEBI" id="CHEBI:57783"/>
        <dbReference type="ChEBI" id="CHEBI:58349"/>
        <dbReference type="EC" id="1.3.1.13"/>
    </reaction>
</comment>
<reference evidence="4 5" key="1">
    <citation type="submission" date="2019-02" db="EMBL/GenBank/DDBJ databases">
        <title>Genome sequencing of the rare red list fungi Antrodiella citrinella (Flaviporus citrinellus).</title>
        <authorList>
            <person name="Buettner E."/>
            <person name="Kellner H."/>
        </authorList>
    </citation>
    <scope>NUCLEOTIDE SEQUENCE [LARGE SCALE GENOMIC DNA]</scope>
    <source>
        <strain evidence="4 5">DSM 108506</strain>
    </source>
</reference>
<feature type="domain" description="Prephenate/arogenate dehydrogenase" evidence="3">
    <location>
        <begin position="18"/>
        <end position="300"/>
    </location>
</feature>
<dbReference type="SUPFAM" id="SSF48179">
    <property type="entry name" value="6-phosphogluconate dehydrogenase C-terminal domain-like"/>
    <property type="match status" value="2"/>
</dbReference>
<dbReference type="GO" id="GO:0006571">
    <property type="term" value="P:tyrosine biosynthetic process"/>
    <property type="evidence" value="ECO:0007669"/>
    <property type="project" value="UniProtKB-UniRule"/>
</dbReference>
<accession>A0A4S4MC97</accession>
<dbReference type="UniPathway" id="UPA00122">
    <property type="reaction ID" value="UER00962"/>
</dbReference>
<dbReference type="InterPro" id="IPR003099">
    <property type="entry name" value="Prephen_DH"/>
</dbReference>
<dbReference type="Pfam" id="PF03807">
    <property type="entry name" value="F420_oxidored"/>
    <property type="match status" value="1"/>
</dbReference>
<dbReference type="AlphaFoldDB" id="A0A4S4MC97"/>
<evidence type="ECO:0000256" key="1">
    <source>
        <dbReference type="ARBA" id="ARBA00023002"/>
    </source>
</evidence>
<gene>
    <name evidence="4" type="ORF">EUX98_g8080</name>
</gene>
<keyword evidence="2" id="KW-0521">NADP</keyword>
<organism evidence="4 5">
    <name type="scientific">Antrodiella citrinella</name>
    <dbReference type="NCBI Taxonomy" id="2447956"/>
    <lineage>
        <taxon>Eukaryota</taxon>
        <taxon>Fungi</taxon>
        <taxon>Dikarya</taxon>
        <taxon>Basidiomycota</taxon>
        <taxon>Agaricomycotina</taxon>
        <taxon>Agaricomycetes</taxon>
        <taxon>Polyporales</taxon>
        <taxon>Steccherinaceae</taxon>
        <taxon>Antrodiella</taxon>
    </lineage>
</organism>
<keyword evidence="2" id="KW-0827">Tyrosine biosynthesis</keyword>
<dbReference type="PROSITE" id="PS51176">
    <property type="entry name" value="PDH_ADH"/>
    <property type="match status" value="1"/>
</dbReference>
<dbReference type="GO" id="GO:0004665">
    <property type="term" value="F:prephenate dehydrogenase (NADP+) activity"/>
    <property type="evidence" value="ECO:0007669"/>
    <property type="project" value="UniProtKB-UniRule"/>
</dbReference>
<dbReference type="EMBL" id="SGPM01000394">
    <property type="protein sequence ID" value="THH23102.1"/>
    <property type="molecule type" value="Genomic_DNA"/>
</dbReference>
<comment type="caution">
    <text evidence="4">The sequence shown here is derived from an EMBL/GenBank/DDBJ whole genome shotgun (WGS) entry which is preliminary data.</text>
</comment>
<dbReference type="Gene3D" id="3.40.50.720">
    <property type="entry name" value="NAD(P)-binding Rossmann-like Domain"/>
    <property type="match status" value="1"/>
</dbReference>
<name>A0A4S4MC97_9APHY</name>
<dbReference type="EC" id="1.3.1.13" evidence="2"/>
<dbReference type="GO" id="GO:0008977">
    <property type="term" value="F:prephenate dehydrogenase (NAD+) activity"/>
    <property type="evidence" value="ECO:0007669"/>
    <property type="project" value="InterPro"/>
</dbReference>
<evidence type="ECO:0000313" key="5">
    <source>
        <dbReference type="Proteomes" id="UP000308730"/>
    </source>
</evidence>
<dbReference type="GO" id="GO:0070403">
    <property type="term" value="F:NAD+ binding"/>
    <property type="evidence" value="ECO:0007669"/>
    <property type="project" value="TreeGrafter"/>
</dbReference>
<dbReference type="PIRSF" id="PIRSF036510">
    <property type="entry name" value="PDH_fung"/>
    <property type="match status" value="1"/>
</dbReference>
<keyword evidence="5" id="KW-1185">Reference proteome</keyword>
<proteinExistence type="inferred from homology"/>
<comment type="similarity">
    <text evidence="2">Belongs to the prephenate/arogenate dehydrogenase family.</text>
</comment>
<dbReference type="Proteomes" id="UP000308730">
    <property type="component" value="Unassembled WGS sequence"/>
</dbReference>
<keyword evidence="1 2" id="KW-0560">Oxidoreductase</keyword>
<evidence type="ECO:0000259" key="3">
    <source>
        <dbReference type="PROSITE" id="PS51176"/>
    </source>
</evidence>
<dbReference type="InterPro" id="IPR050812">
    <property type="entry name" value="Preph/Arog_dehydrog"/>
</dbReference>
<dbReference type="InterPro" id="IPR008927">
    <property type="entry name" value="6-PGluconate_DH-like_C_sf"/>
</dbReference>
<keyword evidence="2" id="KW-0057">Aromatic amino acid biosynthesis</keyword>
<dbReference type="InterPro" id="IPR012385">
    <property type="entry name" value="Prephenate_DH_fun"/>
</dbReference>
<dbReference type="PANTHER" id="PTHR21363:SF0">
    <property type="entry name" value="PREPHENATE DEHYDROGENASE [NADP(+)]"/>
    <property type="match status" value="1"/>
</dbReference>
<protein>
    <recommendedName>
        <fullName evidence="2">Prephenate dehydrogenase [NADP(+)]</fullName>
        <shortName evidence="2">PRDH</shortName>
        <ecNumber evidence="2">1.3.1.13</ecNumber>
    </recommendedName>
</protein>
<keyword evidence="2" id="KW-0028">Amino-acid biosynthesis</keyword>
<evidence type="ECO:0000313" key="4">
    <source>
        <dbReference type="EMBL" id="THH23102.1"/>
    </source>
</evidence>
<dbReference type="OrthoDB" id="5399569at2759"/>
<dbReference type="PANTHER" id="PTHR21363">
    <property type="entry name" value="PREPHENATE DEHYDROGENASE"/>
    <property type="match status" value="1"/>
</dbReference>
<sequence>MTNVRPDVTPDAPIEEQPTIGLIGMGGMGIMYAKFLSEAGWKKIVVCDLPSKFEALKETYANDPNVTVMKDGHAVSRISDWIMYSVEAEYIDRVVAEYGPSTKIGAIVAGQTSVKTPEKVAFEKHLPADVHIVSCHSLHGPTVSPVGQPLVLIKHRGPDSALRLVENLLRPLKSRYVYLSYEDHDIVTANTQAVTHAAFLSMGTAWASEQSYPWEHGLYVKGIETVKVNIMLRIYSNKWHVYAGLAILNPSARIQIDQFSRSTSEIFKLMLSGDDVALRKRIYEARDIVFGAKADGQKERAPILLSEDIFDRFSLGQPLSNGRNSPPSSPSGAPPNSHLSLLAMVDCWARLGIQPFVHLDLAATPLFRMWIGVAEYLFRSQKRLDSAIYAALYDVSHRSDDLEFVIAAKGWSQCISFGSFDLYKERFSETADFFQSRFDDATKLGSAMIQAIMDSSPDVKPPS</sequence>
<dbReference type="InterPro" id="IPR036291">
    <property type="entry name" value="NAD(P)-bd_dom_sf"/>
</dbReference>
<dbReference type="SUPFAM" id="SSF51735">
    <property type="entry name" value="NAD(P)-binding Rossmann-fold domains"/>
    <property type="match status" value="1"/>
</dbReference>
<comment type="pathway">
    <text evidence="2">Amino-acid biosynthesis; L-tyrosine biosynthesis; (4-hydroxyphenyl)pyruvate from prephenate (NADP(+) route): step 1/1.</text>
</comment>
<dbReference type="FunFam" id="3.40.50.720:FF:000339">
    <property type="entry name" value="Prephenate dehydrogenase [NADP(+)]"/>
    <property type="match status" value="1"/>
</dbReference>
<evidence type="ECO:0000256" key="2">
    <source>
        <dbReference type="PIRNR" id="PIRNR036510"/>
    </source>
</evidence>
<dbReference type="InterPro" id="IPR028939">
    <property type="entry name" value="P5C_Rdtase_cat_N"/>
</dbReference>